<evidence type="ECO:0000313" key="3">
    <source>
        <dbReference type="Proteomes" id="UP000314294"/>
    </source>
</evidence>
<comment type="caution">
    <text evidence="2">The sequence shown here is derived from an EMBL/GenBank/DDBJ whole genome shotgun (WGS) entry which is preliminary data.</text>
</comment>
<feature type="signal peptide" evidence="1">
    <location>
        <begin position="1"/>
        <end position="20"/>
    </location>
</feature>
<keyword evidence="1" id="KW-0732">Signal</keyword>
<evidence type="ECO:0000256" key="1">
    <source>
        <dbReference type="SAM" id="SignalP"/>
    </source>
</evidence>
<protein>
    <submittedName>
        <fullName evidence="2">Uncharacterized protein</fullName>
    </submittedName>
</protein>
<accession>A0A4Z2IGK1</accession>
<organism evidence="2 3">
    <name type="scientific">Liparis tanakae</name>
    <name type="common">Tanaka's snailfish</name>
    <dbReference type="NCBI Taxonomy" id="230148"/>
    <lineage>
        <taxon>Eukaryota</taxon>
        <taxon>Metazoa</taxon>
        <taxon>Chordata</taxon>
        <taxon>Craniata</taxon>
        <taxon>Vertebrata</taxon>
        <taxon>Euteleostomi</taxon>
        <taxon>Actinopterygii</taxon>
        <taxon>Neopterygii</taxon>
        <taxon>Teleostei</taxon>
        <taxon>Neoteleostei</taxon>
        <taxon>Acanthomorphata</taxon>
        <taxon>Eupercaria</taxon>
        <taxon>Perciformes</taxon>
        <taxon>Cottioidei</taxon>
        <taxon>Cottales</taxon>
        <taxon>Liparidae</taxon>
        <taxon>Liparis</taxon>
    </lineage>
</organism>
<reference evidence="2 3" key="1">
    <citation type="submission" date="2019-03" db="EMBL/GenBank/DDBJ databases">
        <title>First draft genome of Liparis tanakae, snailfish: a comprehensive survey of snailfish specific genes.</title>
        <authorList>
            <person name="Kim W."/>
            <person name="Song I."/>
            <person name="Jeong J.-H."/>
            <person name="Kim D."/>
            <person name="Kim S."/>
            <person name="Ryu S."/>
            <person name="Song J.Y."/>
            <person name="Lee S.K."/>
        </authorList>
    </citation>
    <scope>NUCLEOTIDE SEQUENCE [LARGE SCALE GENOMIC DNA]</scope>
    <source>
        <tissue evidence="2">Muscle</tissue>
    </source>
</reference>
<dbReference type="OrthoDB" id="10622296at2759"/>
<proteinExistence type="predicted"/>
<dbReference type="AlphaFoldDB" id="A0A4Z2IGK1"/>
<dbReference type="EMBL" id="SRLO01000087">
    <property type="protein sequence ID" value="TNN77070.1"/>
    <property type="molecule type" value="Genomic_DNA"/>
</dbReference>
<feature type="chain" id="PRO_5021213112" evidence="1">
    <location>
        <begin position="21"/>
        <end position="215"/>
    </location>
</feature>
<name>A0A4Z2IGK1_9TELE</name>
<gene>
    <name evidence="2" type="ORF">EYF80_012708</name>
</gene>
<evidence type="ECO:0000313" key="2">
    <source>
        <dbReference type="EMBL" id="TNN77070.1"/>
    </source>
</evidence>
<sequence>MAKRGMMSRLWVLFITSGLALRSDWEELDEARGRRLTGNMQDFKGNSAVHPGPGRLYSIQPYPPFQLSVALLPTCSQALQRALPQQSGDEVLGISWQSVFPLRPDDVIWTKQHTQRRDIITQKLKLSLVGKTQNQRRTFQGIPREAELTDDVSGDIRLDALAHLGLTLCSIQPLLHKVPGGDQAVLGLVQTVSGQLHQLVLNESQDPVSQGQDGA</sequence>
<keyword evidence="3" id="KW-1185">Reference proteome</keyword>
<dbReference type="Proteomes" id="UP000314294">
    <property type="component" value="Unassembled WGS sequence"/>
</dbReference>